<evidence type="ECO:0000313" key="3">
    <source>
        <dbReference type="Proteomes" id="UP000228621"/>
    </source>
</evidence>
<dbReference type="EMBL" id="NKHF01000037">
    <property type="protein sequence ID" value="PCK32207.1"/>
    <property type="molecule type" value="Genomic_DNA"/>
</dbReference>
<gene>
    <name evidence="2" type="ORF">CEX98_08480</name>
</gene>
<evidence type="ECO:0000256" key="1">
    <source>
        <dbReference type="SAM" id="Phobius"/>
    </source>
</evidence>
<protein>
    <submittedName>
        <fullName evidence="2">Uncharacterized protein</fullName>
    </submittedName>
</protein>
<comment type="caution">
    <text evidence="2">The sequence shown here is derived from an EMBL/GenBank/DDBJ whole genome shotgun (WGS) entry which is preliminary data.</text>
</comment>
<keyword evidence="3" id="KW-1185">Reference proteome</keyword>
<organism evidence="2 3">
    <name type="scientific">Pseudoalteromonas piscicida</name>
    <dbReference type="NCBI Taxonomy" id="43662"/>
    <lineage>
        <taxon>Bacteria</taxon>
        <taxon>Pseudomonadati</taxon>
        <taxon>Pseudomonadota</taxon>
        <taxon>Gammaproteobacteria</taxon>
        <taxon>Alteromonadales</taxon>
        <taxon>Pseudoalteromonadaceae</taxon>
        <taxon>Pseudoalteromonas</taxon>
    </lineage>
</organism>
<keyword evidence="1" id="KW-1133">Transmembrane helix</keyword>
<dbReference type="Proteomes" id="UP000228621">
    <property type="component" value="Unassembled WGS sequence"/>
</dbReference>
<dbReference type="AlphaFoldDB" id="A0A2A5JS46"/>
<accession>A0A2A5JS46</accession>
<keyword evidence="1" id="KW-0812">Transmembrane</keyword>
<evidence type="ECO:0000313" key="2">
    <source>
        <dbReference type="EMBL" id="PCK32207.1"/>
    </source>
</evidence>
<proteinExistence type="predicted"/>
<name>A0A2A5JS46_PSEO7</name>
<keyword evidence="1" id="KW-0472">Membrane</keyword>
<feature type="transmembrane region" description="Helical" evidence="1">
    <location>
        <begin position="44"/>
        <end position="67"/>
    </location>
</feature>
<reference evidence="3" key="1">
    <citation type="journal article" date="2019" name="Genome Announc.">
        <title>Draft Genome Sequence of Pseudoalteromonas piscicida Strain 36Y ROTHPW, an Hypersaline Seawater Isolate from the South Coast of Sonora, Mexico.</title>
        <authorList>
            <person name="Sanchez-Diaz R."/>
            <person name="Molina-Garza Z.J."/>
            <person name="Cruz-Suarez L.E."/>
            <person name="Selvin J."/>
            <person name="Kiran G.S."/>
            <person name="Ibarra-Gamez J.C."/>
            <person name="Gomez-Gil B."/>
            <person name="Galaviz-Silva L."/>
        </authorList>
    </citation>
    <scope>NUCLEOTIDE SEQUENCE [LARGE SCALE GENOMIC DNA]</scope>
    <source>
        <strain evidence="3">36Y_RITHPW</strain>
    </source>
</reference>
<sequence>MCSPECTLFFVAQLLLRLLGGKSSVATKIHVKEQKLNSKSQQNLIYLIFFVVLCFTQVIDLGSGFIVKNTWTL</sequence>